<evidence type="ECO:0000313" key="2">
    <source>
        <dbReference type="EMBL" id="KAH8103461.1"/>
    </source>
</evidence>
<sequence length="249" mass="28206">MQALRSRAFRWFPSDSLSRKGIPSLEAVKPLYNRKPVWWTRWTYPLVCVNIVVTAYACELTWNHWTELDKISAVSRTNTPTASTSTQKIDGELVEVEEKWVLRPVWQRASFALGQTLLGVALSALLLGAASRQVRRLYIITTPKALQNTPSISNPLSNKSLIVQTVHHLNGRGKVIPVSSCELRKGRGDNEVIIAPEGYTGTFWVGLDKESRIWGKEMSPWHMKQAIYQAFYGGNWSKALNKHGWVHHV</sequence>
<protein>
    <submittedName>
        <fullName evidence="2">Uncharacterized protein</fullName>
    </submittedName>
</protein>
<name>A0A8K0UUJ1_9AGAR</name>
<keyword evidence="3" id="KW-1185">Reference proteome</keyword>
<evidence type="ECO:0000313" key="3">
    <source>
        <dbReference type="Proteomes" id="UP000813824"/>
    </source>
</evidence>
<reference evidence="2" key="1">
    <citation type="journal article" date="2021" name="New Phytol.">
        <title>Evolutionary innovations through gain and loss of genes in the ectomycorrhizal Boletales.</title>
        <authorList>
            <person name="Wu G."/>
            <person name="Miyauchi S."/>
            <person name="Morin E."/>
            <person name="Kuo A."/>
            <person name="Drula E."/>
            <person name="Varga T."/>
            <person name="Kohler A."/>
            <person name="Feng B."/>
            <person name="Cao Y."/>
            <person name="Lipzen A."/>
            <person name="Daum C."/>
            <person name="Hundley H."/>
            <person name="Pangilinan J."/>
            <person name="Johnson J."/>
            <person name="Barry K."/>
            <person name="LaButti K."/>
            <person name="Ng V."/>
            <person name="Ahrendt S."/>
            <person name="Min B."/>
            <person name="Choi I.G."/>
            <person name="Park H."/>
            <person name="Plett J.M."/>
            <person name="Magnuson J."/>
            <person name="Spatafora J.W."/>
            <person name="Nagy L.G."/>
            <person name="Henrissat B."/>
            <person name="Grigoriev I.V."/>
            <person name="Yang Z.L."/>
            <person name="Xu J."/>
            <person name="Martin F.M."/>
        </authorList>
    </citation>
    <scope>NUCLEOTIDE SEQUENCE</scope>
    <source>
        <strain evidence="2">KKN 215</strain>
    </source>
</reference>
<keyword evidence="1" id="KW-0812">Transmembrane</keyword>
<gene>
    <name evidence="2" type="ORF">BXZ70DRAFT_1055473</name>
</gene>
<evidence type="ECO:0000256" key="1">
    <source>
        <dbReference type="SAM" id="Phobius"/>
    </source>
</evidence>
<dbReference type="OrthoDB" id="2607755at2759"/>
<dbReference type="AlphaFoldDB" id="A0A8K0UUJ1"/>
<organism evidence="2 3">
    <name type="scientific">Cristinia sonorae</name>
    <dbReference type="NCBI Taxonomy" id="1940300"/>
    <lineage>
        <taxon>Eukaryota</taxon>
        <taxon>Fungi</taxon>
        <taxon>Dikarya</taxon>
        <taxon>Basidiomycota</taxon>
        <taxon>Agaricomycotina</taxon>
        <taxon>Agaricomycetes</taxon>
        <taxon>Agaricomycetidae</taxon>
        <taxon>Agaricales</taxon>
        <taxon>Pleurotineae</taxon>
        <taxon>Stephanosporaceae</taxon>
        <taxon>Cristinia</taxon>
    </lineage>
</organism>
<dbReference type="EMBL" id="JAEVFJ010000007">
    <property type="protein sequence ID" value="KAH8103461.1"/>
    <property type="molecule type" value="Genomic_DNA"/>
</dbReference>
<feature type="transmembrane region" description="Helical" evidence="1">
    <location>
        <begin position="109"/>
        <end position="130"/>
    </location>
</feature>
<keyword evidence="1" id="KW-1133">Transmembrane helix</keyword>
<comment type="caution">
    <text evidence="2">The sequence shown here is derived from an EMBL/GenBank/DDBJ whole genome shotgun (WGS) entry which is preliminary data.</text>
</comment>
<accession>A0A8K0UUJ1</accession>
<keyword evidence="1" id="KW-0472">Membrane</keyword>
<proteinExistence type="predicted"/>
<dbReference type="Proteomes" id="UP000813824">
    <property type="component" value="Unassembled WGS sequence"/>
</dbReference>